<dbReference type="InterPro" id="IPR045241">
    <property type="entry name" value="Prp46/PLRG1-like"/>
</dbReference>
<keyword evidence="5" id="KW-0175">Coiled coil</keyword>
<dbReference type="Proteomes" id="UP000023152">
    <property type="component" value="Unassembled WGS sequence"/>
</dbReference>
<dbReference type="CDD" id="cd00200">
    <property type="entry name" value="WD40"/>
    <property type="match status" value="1"/>
</dbReference>
<feature type="domain" description="Thioredoxin" evidence="8">
    <location>
        <begin position="415"/>
        <end position="555"/>
    </location>
</feature>
<protein>
    <submittedName>
        <fullName evidence="9">Guanine nucleotide-binding protein</fullName>
    </submittedName>
</protein>
<dbReference type="SUPFAM" id="SSF52833">
    <property type="entry name" value="Thioredoxin-like"/>
    <property type="match status" value="3"/>
</dbReference>
<feature type="region of interest" description="Disordered" evidence="6">
    <location>
        <begin position="396"/>
        <end position="438"/>
    </location>
</feature>
<dbReference type="InterPro" id="IPR017937">
    <property type="entry name" value="Thioredoxin_CS"/>
</dbReference>
<keyword evidence="7" id="KW-0732">Signal</keyword>
<dbReference type="PROSITE" id="PS51352">
    <property type="entry name" value="THIOREDOXIN_2"/>
    <property type="match status" value="2"/>
</dbReference>
<dbReference type="InterPro" id="IPR020472">
    <property type="entry name" value="WD40_PAC1"/>
</dbReference>
<evidence type="ECO:0000259" key="8">
    <source>
        <dbReference type="PROSITE" id="PS51352"/>
    </source>
</evidence>
<feature type="repeat" description="WD" evidence="4">
    <location>
        <begin position="1047"/>
        <end position="1088"/>
    </location>
</feature>
<feature type="region of interest" description="Disordered" evidence="6">
    <location>
        <begin position="758"/>
        <end position="777"/>
    </location>
</feature>
<dbReference type="SUPFAM" id="SSF50978">
    <property type="entry name" value="WD40 repeat-like"/>
    <property type="match status" value="1"/>
</dbReference>
<evidence type="ECO:0000313" key="10">
    <source>
        <dbReference type="Proteomes" id="UP000023152"/>
    </source>
</evidence>
<dbReference type="PROSITE" id="PS00194">
    <property type="entry name" value="THIOREDOXIN_1"/>
    <property type="match status" value="1"/>
</dbReference>
<evidence type="ECO:0000256" key="4">
    <source>
        <dbReference type="PROSITE-ProRule" id="PRU00221"/>
    </source>
</evidence>
<feature type="coiled-coil region" evidence="5">
    <location>
        <begin position="845"/>
        <end position="872"/>
    </location>
</feature>
<feature type="signal peptide" evidence="7">
    <location>
        <begin position="1"/>
        <end position="19"/>
    </location>
</feature>
<dbReference type="Pfam" id="PF00085">
    <property type="entry name" value="Thioredoxin"/>
    <property type="match status" value="2"/>
</dbReference>
<dbReference type="GO" id="GO:0000974">
    <property type="term" value="C:Prp19 complex"/>
    <property type="evidence" value="ECO:0007669"/>
    <property type="project" value="TreeGrafter"/>
</dbReference>
<dbReference type="EMBL" id="ASPP01008084">
    <property type="protein sequence ID" value="ETO26105.1"/>
    <property type="molecule type" value="Genomic_DNA"/>
</dbReference>
<gene>
    <name evidence="9" type="ORF">RFI_11032</name>
</gene>
<name>X6NIF6_RETFI</name>
<dbReference type="InterPro" id="IPR015943">
    <property type="entry name" value="WD40/YVTN_repeat-like_dom_sf"/>
</dbReference>
<dbReference type="InterPro" id="IPR001680">
    <property type="entry name" value="WD40_rpt"/>
</dbReference>
<keyword evidence="10" id="KW-1185">Reference proteome</keyword>
<dbReference type="InterPro" id="IPR013766">
    <property type="entry name" value="Thioredoxin_domain"/>
</dbReference>
<dbReference type="Gene3D" id="2.130.10.10">
    <property type="entry name" value="YVTN repeat-like/Quinoprotein amine dehydrogenase"/>
    <property type="match status" value="1"/>
</dbReference>
<dbReference type="PANTHER" id="PTHR19923">
    <property type="entry name" value="WD40 REPEAT PROTEINPRL1/PRL2-RELATED"/>
    <property type="match status" value="1"/>
</dbReference>
<feature type="repeat" description="WD" evidence="4">
    <location>
        <begin position="1005"/>
        <end position="1046"/>
    </location>
</feature>
<keyword evidence="2" id="KW-0677">Repeat</keyword>
<evidence type="ECO:0000256" key="6">
    <source>
        <dbReference type="SAM" id="MobiDB-lite"/>
    </source>
</evidence>
<evidence type="ECO:0000313" key="9">
    <source>
        <dbReference type="EMBL" id="ETO26105.1"/>
    </source>
</evidence>
<dbReference type="PRINTS" id="PR00421">
    <property type="entry name" value="THIOREDOXIN"/>
</dbReference>
<dbReference type="GO" id="GO:0000398">
    <property type="term" value="P:mRNA splicing, via spliceosome"/>
    <property type="evidence" value="ECO:0007669"/>
    <property type="project" value="InterPro"/>
</dbReference>
<feature type="domain" description="Thioredoxin" evidence="8">
    <location>
        <begin position="10"/>
        <end position="148"/>
    </location>
</feature>
<feature type="compositionally biased region" description="Basic and acidic residues" evidence="6">
    <location>
        <begin position="680"/>
        <end position="695"/>
    </location>
</feature>
<dbReference type="InterPro" id="IPR036322">
    <property type="entry name" value="WD40_repeat_dom_sf"/>
</dbReference>
<comment type="caution">
    <text evidence="9">The sequence shown here is derived from an EMBL/GenBank/DDBJ whole genome shotgun (WGS) entry which is preliminary data.</text>
</comment>
<feature type="compositionally biased region" description="Acidic residues" evidence="6">
    <location>
        <begin position="759"/>
        <end position="770"/>
    </location>
</feature>
<feature type="repeat" description="WD" evidence="4">
    <location>
        <begin position="1089"/>
        <end position="1130"/>
    </location>
</feature>
<proteinExistence type="inferred from homology"/>
<dbReference type="PROSITE" id="PS50082">
    <property type="entry name" value="WD_REPEATS_2"/>
    <property type="match status" value="4"/>
</dbReference>
<dbReference type="FunFam" id="2.130.10.10:FF:000012">
    <property type="entry name" value="Putative pleiotropic regulator 1"/>
    <property type="match status" value="1"/>
</dbReference>
<accession>X6NIF6</accession>
<dbReference type="SMART" id="SM00320">
    <property type="entry name" value="WD40"/>
    <property type="match status" value="7"/>
</dbReference>
<feature type="repeat" description="WD" evidence="4">
    <location>
        <begin position="1131"/>
        <end position="1172"/>
    </location>
</feature>
<keyword evidence="1 4" id="KW-0853">WD repeat</keyword>
<evidence type="ECO:0000256" key="2">
    <source>
        <dbReference type="ARBA" id="ARBA00022737"/>
    </source>
</evidence>
<comment type="similarity">
    <text evidence="3">Belongs to the WD repeat PRL1/PRL2 family.</text>
</comment>
<dbReference type="Pfam" id="PF00400">
    <property type="entry name" value="WD40"/>
    <property type="match status" value="5"/>
</dbReference>
<feature type="chain" id="PRO_5004975651" evidence="7">
    <location>
        <begin position="20"/>
        <end position="1318"/>
    </location>
</feature>
<evidence type="ECO:0000256" key="1">
    <source>
        <dbReference type="ARBA" id="ARBA00022574"/>
    </source>
</evidence>
<dbReference type="GO" id="GO:0071013">
    <property type="term" value="C:catalytic step 2 spliceosome"/>
    <property type="evidence" value="ECO:0007669"/>
    <property type="project" value="TreeGrafter"/>
</dbReference>
<reference evidence="9 10" key="1">
    <citation type="journal article" date="2013" name="Curr. Biol.">
        <title>The Genome of the Foraminiferan Reticulomyxa filosa.</title>
        <authorList>
            <person name="Glockner G."/>
            <person name="Hulsmann N."/>
            <person name="Schleicher M."/>
            <person name="Noegel A.A."/>
            <person name="Eichinger L."/>
            <person name="Gallinger C."/>
            <person name="Pawlowski J."/>
            <person name="Sierra R."/>
            <person name="Euteneuer U."/>
            <person name="Pillet L."/>
            <person name="Moustafa A."/>
            <person name="Platzer M."/>
            <person name="Groth M."/>
            <person name="Szafranski K."/>
            <person name="Schliwa M."/>
        </authorList>
    </citation>
    <scope>NUCLEOTIDE SEQUENCE [LARGE SCALE GENOMIC DNA]</scope>
</reference>
<dbReference type="PROSITE" id="PS00678">
    <property type="entry name" value="WD_REPEATS_1"/>
    <property type="match status" value="1"/>
</dbReference>
<evidence type="ECO:0000256" key="3">
    <source>
        <dbReference type="ARBA" id="ARBA00025726"/>
    </source>
</evidence>
<dbReference type="OrthoDB" id="10256122at2759"/>
<dbReference type="PRINTS" id="PR00320">
    <property type="entry name" value="GPROTEINBRPT"/>
</dbReference>
<evidence type="ECO:0000256" key="5">
    <source>
        <dbReference type="SAM" id="Coils"/>
    </source>
</evidence>
<sequence length="1318" mass="149568">MKTLLSCFWLLAWVGAVKGSFYGGSSGVLEVDADNFDELVGAGEYDVSVMEFYAPWFVRANNKKFKKYLCGHCQALKPEYIKAAQEMKGIVKVMAIDCNEDKNKPIAQKYEVQGFPTIKVFVGSQVYDYPGERTANGIKQFAFDKLPSFVKKLNDKTVTKYLEKDKENKPRALILSKKDKMSPIIKRLSALLKDHMTIGELQQNHAKQIAKQYNIAFGESGILMVFPKNNTDTPQVFSGNTKSFRELQAFLYSFVEGLKIEDTEQLPTLLDESCFQEKCVKKGLCVILIRGEDEEDAKKTHNILKEIEESKDDSSLFAFSQINGIKEQDWLKTMFGELNTLYSNIIILAPIKKRYAQYVGTFNVPAVSSWITGILRGTTRTSAILVNEIPKLSTTTEACKPKKKESPKSGQKQQKKQNQKQQNARDPHDTNWKTAQPGHGSPYLLHLNPSNFEELILNSDLPAIIEFYAPWCGHCKSLASEFAKAATNLKGMVLFGGIDCNDQQNNPLCSKYGIKGFPTLKIFPAGHVNKQKQPKDYMGARTAQAIEQEATSTLHSIKVPALNSDQDVDNFFSKNSANSKFLLITEKVKPPTMLRALAAKFQDVSFAIVIQKQKQLLQRLHVTSIPAILIYLPKSNENNGMEYIGEKSFEHLNTFVEQQLLTGNIDTSLIKSLSQVNSDDTDKQNEESTSDNTDKSDLFEYQQFNSASFFFLINTLDLYSISLSPKTGGRTEKKTEMKSALKQKKGREKKHVRFFQEGSENEDEIEDENENELKKEKKHEFTPAEIAIRRRLQGARDMFLYDYGCVVDELSERKRRKKRIKKKSIKYRMSLKRSDEFGEILLQPKHIIKNENENLNENINAKKRNFEEMSQSDTSTNGQILSALFGPPQKRHNTNTNNDDDNDTTIVLSLPTQVEENILKSEEILNERMEKVMEDVLLDPTNRPIKTNEINNNMNIIDKQLMKYEGDKNKQIELLDITKGSLQLKTRKHYLQPEWHPPWKLYKVISGHTGWVGSIAVDPSNEWFCTGSADRTIKIWEFPTGVLKLTLTGHIAHVRGLAISARNPYLFSCGEDKKVCCWDLEQNKMIRSYHGHLSGVYSLALHPTIDVLITGGRDSTCRIWDIRTKMAIQVLTGHKSTIHSVAAQTHEPQVITGSHDHTVRCWDLKKFQTRTILTHHKKAIRSIVVHPLEYTFATGAADNIKVWKCPEAAFVRNMNETPGSIVEGLAVNRSNVLASVHQTGHIKFWDWRTGYLFHSDCPPPQPGSLDSESGIAACAFDITGSRLIACGVDKTLKFYKEDITQTPETFPIQYKPNLNKRY</sequence>
<organism evidence="9 10">
    <name type="scientific">Reticulomyxa filosa</name>
    <dbReference type="NCBI Taxonomy" id="46433"/>
    <lineage>
        <taxon>Eukaryota</taxon>
        <taxon>Sar</taxon>
        <taxon>Rhizaria</taxon>
        <taxon>Retaria</taxon>
        <taxon>Foraminifera</taxon>
        <taxon>Monothalamids</taxon>
        <taxon>Reticulomyxidae</taxon>
        <taxon>Reticulomyxa</taxon>
    </lineage>
</organism>
<dbReference type="PROSITE" id="PS50294">
    <property type="entry name" value="WD_REPEATS_REGION"/>
    <property type="match status" value="4"/>
</dbReference>
<feature type="region of interest" description="Disordered" evidence="6">
    <location>
        <begin position="878"/>
        <end position="903"/>
    </location>
</feature>
<dbReference type="InterPro" id="IPR019775">
    <property type="entry name" value="WD40_repeat_CS"/>
</dbReference>
<dbReference type="InterPro" id="IPR036249">
    <property type="entry name" value="Thioredoxin-like_sf"/>
</dbReference>
<dbReference type="PANTHER" id="PTHR19923:SF0">
    <property type="entry name" value="PLEIOTROPIC REGULATOR 1"/>
    <property type="match status" value="1"/>
</dbReference>
<evidence type="ECO:0000256" key="7">
    <source>
        <dbReference type="SAM" id="SignalP"/>
    </source>
</evidence>
<dbReference type="GO" id="GO:0071011">
    <property type="term" value="C:precatalytic spliceosome"/>
    <property type="evidence" value="ECO:0007669"/>
    <property type="project" value="TreeGrafter"/>
</dbReference>
<feature type="region of interest" description="Disordered" evidence="6">
    <location>
        <begin position="676"/>
        <end position="695"/>
    </location>
</feature>
<dbReference type="Gene3D" id="3.40.30.10">
    <property type="entry name" value="Glutaredoxin"/>
    <property type="match status" value="2"/>
</dbReference>